<keyword evidence="3" id="KW-1185">Reference proteome</keyword>
<feature type="non-terminal residue" evidence="2">
    <location>
        <position position="103"/>
    </location>
</feature>
<protein>
    <recommendedName>
        <fullName evidence="1">HAT C-terminal dimerisation domain-containing protein</fullName>
    </recommendedName>
</protein>
<sequence>INSEWVNLPYFLEAEQIQHFSSLPLENMWSEIFKLEYTSDLPAFNNLKKLVDLALILPHSNAEAERVFSNVTDVVTKKRNRIGNGKVAATCKVRSHFQANGVN</sequence>
<evidence type="ECO:0000313" key="3">
    <source>
        <dbReference type="Proteomes" id="UP001168972"/>
    </source>
</evidence>
<feature type="non-terminal residue" evidence="2">
    <location>
        <position position="1"/>
    </location>
</feature>
<evidence type="ECO:0000313" key="2">
    <source>
        <dbReference type="EMBL" id="KAK0156734.1"/>
    </source>
</evidence>
<dbReference type="AlphaFoldDB" id="A0AA39ETQ7"/>
<accession>A0AA39ETQ7</accession>
<feature type="domain" description="HAT C-terminal dimerisation" evidence="1">
    <location>
        <begin position="43"/>
        <end position="89"/>
    </location>
</feature>
<proteinExistence type="predicted"/>
<dbReference type="InterPro" id="IPR008906">
    <property type="entry name" value="HATC_C_dom"/>
</dbReference>
<dbReference type="GO" id="GO:0046983">
    <property type="term" value="F:protein dimerization activity"/>
    <property type="evidence" value="ECO:0007669"/>
    <property type="project" value="InterPro"/>
</dbReference>
<dbReference type="Proteomes" id="UP001168972">
    <property type="component" value="Unassembled WGS sequence"/>
</dbReference>
<comment type="caution">
    <text evidence="2">The sequence shown here is derived from an EMBL/GenBank/DDBJ whole genome shotgun (WGS) entry which is preliminary data.</text>
</comment>
<dbReference type="Pfam" id="PF05699">
    <property type="entry name" value="Dimer_Tnp_hAT"/>
    <property type="match status" value="1"/>
</dbReference>
<gene>
    <name evidence="2" type="ORF">PV327_011671</name>
</gene>
<dbReference type="EMBL" id="JAQQBR010003333">
    <property type="protein sequence ID" value="KAK0156734.1"/>
    <property type="molecule type" value="Genomic_DNA"/>
</dbReference>
<reference evidence="2" key="2">
    <citation type="submission" date="2023-03" db="EMBL/GenBank/DDBJ databases">
        <authorList>
            <person name="Inwood S.N."/>
            <person name="Skelly J.G."/>
            <person name="Guhlin J."/>
            <person name="Harrop T.W.R."/>
            <person name="Goldson S.G."/>
            <person name="Dearden P.K."/>
        </authorList>
    </citation>
    <scope>NUCLEOTIDE SEQUENCE</scope>
    <source>
        <strain evidence="2">Lincoln</strain>
        <tissue evidence="2">Whole body</tissue>
    </source>
</reference>
<organism evidence="2 3">
    <name type="scientific">Microctonus hyperodae</name>
    <name type="common">Parasitoid wasp</name>
    <dbReference type="NCBI Taxonomy" id="165561"/>
    <lineage>
        <taxon>Eukaryota</taxon>
        <taxon>Metazoa</taxon>
        <taxon>Ecdysozoa</taxon>
        <taxon>Arthropoda</taxon>
        <taxon>Hexapoda</taxon>
        <taxon>Insecta</taxon>
        <taxon>Pterygota</taxon>
        <taxon>Neoptera</taxon>
        <taxon>Endopterygota</taxon>
        <taxon>Hymenoptera</taxon>
        <taxon>Apocrita</taxon>
        <taxon>Ichneumonoidea</taxon>
        <taxon>Braconidae</taxon>
        <taxon>Euphorinae</taxon>
        <taxon>Microctonus</taxon>
    </lineage>
</organism>
<name>A0AA39ETQ7_MICHY</name>
<reference evidence="2" key="1">
    <citation type="journal article" date="2023" name="bioRxiv">
        <title>Scaffold-level genome assemblies of two parasitoid biocontrol wasps reveal the parthenogenesis mechanism and an associated novel virus.</title>
        <authorList>
            <person name="Inwood S."/>
            <person name="Skelly J."/>
            <person name="Guhlin J."/>
            <person name="Harrop T."/>
            <person name="Goldson S."/>
            <person name="Dearden P."/>
        </authorList>
    </citation>
    <scope>NUCLEOTIDE SEQUENCE</scope>
    <source>
        <strain evidence="2">Lincoln</strain>
        <tissue evidence="2">Whole body</tissue>
    </source>
</reference>
<evidence type="ECO:0000259" key="1">
    <source>
        <dbReference type="Pfam" id="PF05699"/>
    </source>
</evidence>